<evidence type="ECO:0000313" key="3">
    <source>
        <dbReference type="EMBL" id="MFC1848986.1"/>
    </source>
</evidence>
<feature type="chain" id="PRO_5045651982" description="Lipoprotein" evidence="2">
    <location>
        <begin position="21"/>
        <end position="232"/>
    </location>
</feature>
<dbReference type="PROSITE" id="PS51257">
    <property type="entry name" value="PROKAR_LIPOPROTEIN"/>
    <property type="match status" value="1"/>
</dbReference>
<dbReference type="EMBL" id="JBHPBY010000015">
    <property type="protein sequence ID" value="MFC1848986.1"/>
    <property type="molecule type" value="Genomic_DNA"/>
</dbReference>
<evidence type="ECO:0008006" key="5">
    <source>
        <dbReference type="Google" id="ProtNLM"/>
    </source>
</evidence>
<feature type="signal peptide" evidence="2">
    <location>
        <begin position="1"/>
        <end position="20"/>
    </location>
</feature>
<organism evidence="3 4">
    <name type="scientific">candidate division CSSED10-310 bacterium</name>
    <dbReference type="NCBI Taxonomy" id="2855610"/>
    <lineage>
        <taxon>Bacteria</taxon>
        <taxon>Bacteria division CSSED10-310</taxon>
    </lineage>
</organism>
<keyword evidence="4" id="KW-1185">Reference proteome</keyword>
<evidence type="ECO:0000313" key="4">
    <source>
        <dbReference type="Proteomes" id="UP001594351"/>
    </source>
</evidence>
<protein>
    <recommendedName>
        <fullName evidence="5">Lipoprotein</fullName>
    </recommendedName>
</protein>
<evidence type="ECO:0000256" key="1">
    <source>
        <dbReference type="SAM" id="MobiDB-lite"/>
    </source>
</evidence>
<comment type="caution">
    <text evidence="3">The sequence shown here is derived from an EMBL/GenBank/DDBJ whole genome shotgun (WGS) entry which is preliminary data.</text>
</comment>
<sequence length="232" mass="26127">MKKKSVILCHILAWVTFSLAGCNQTEQVQTRTQRPPRAVTKPTPEQQKKTATDPEMLLHEFRQSYRLVPDRRFMVAIEELDGLFSELPSAKVQTSYTDDQWTIRFRDETLGTVSEFPRFEELFGIVRKYAAIIGPKLNIKGDEDANDIMPTPGIEALQVLQNVDQEWSNGKQTLTSVRTAARAYISLLVGFRDVMETTDRLAMKAIALCALVDVLAPDSCPREKALLARALG</sequence>
<accession>A0ABV6YSA1</accession>
<proteinExistence type="predicted"/>
<name>A0ABV6YSA1_UNCC1</name>
<gene>
    <name evidence="3" type="ORF">ACFL27_02145</name>
</gene>
<reference evidence="3 4" key="1">
    <citation type="submission" date="2024-09" db="EMBL/GenBank/DDBJ databases">
        <title>Laminarin stimulates single cell rates of sulfate reduction while oxygen inhibits transcriptomic activity in coastal marine sediment.</title>
        <authorList>
            <person name="Lindsay M."/>
            <person name="Orcutt B."/>
            <person name="Emerson D."/>
            <person name="Stepanauskas R."/>
            <person name="D'Angelo T."/>
        </authorList>
    </citation>
    <scope>NUCLEOTIDE SEQUENCE [LARGE SCALE GENOMIC DNA]</scope>
    <source>
        <strain evidence="3">SAG AM-311-K15</strain>
    </source>
</reference>
<evidence type="ECO:0000256" key="2">
    <source>
        <dbReference type="SAM" id="SignalP"/>
    </source>
</evidence>
<dbReference type="Proteomes" id="UP001594351">
    <property type="component" value="Unassembled WGS sequence"/>
</dbReference>
<keyword evidence="2" id="KW-0732">Signal</keyword>
<feature type="region of interest" description="Disordered" evidence="1">
    <location>
        <begin position="27"/>
        <end position="51"/>
    </location>
</feature>